<reference evidence="10" key="2">
    <citation type="journal article" date="2017" name="Stand. Genomic Sci.">
        <title>Complete genome sequence of the sulfur-oxidizing chemolithoautotrophic Sulfurovum lithotrophicum 42BKTT.</title>
        <authorList>
            <person name="Jeon W."/>
            <person name="Priscilla L."/>
            <person name="Park G."/>
            <person name="Lee H."/>
            <person name="Lee N."/>
            <person name="Lee D."/>
            <person name="Kwon H."/>
            <person name="Ahn I."/>
            <person name="Lee C."/>
            <person name="Lee H."/>
            <person name="Ahn J."/>
        </authorList>
    </citation>
    <scope>NUCLEOTIDE SEQUENCE [LARGE SCALE GENOMIC DNA]</scope>
    <source>
        <strain evidence="10">ATCC BAA-797 / 42BKT</strain>
    </source>
</reference>
<dbReference type="AlphaFoldDB" id="A0A7U4M2A6"/>
<dbReference type="SUPFAM" id="SSF50249">
    <property type="entry name" value="Nucleic acid-binding proteins"/>
    <property type="match status" value="1"/>
</dbReference>
<accession>A0A7U4M2A6</accession>
<dbReference type="PANTHER" id="PTHR23355:SF9">
    <property type="entry name" value="DIS3-LIKE EXONUCLEASE 2"/>
    <property type="match status" value="1"/>
</dbReference>
<dbReference type="InterPro" id="IPR004476">
    <property type="entry name" value="RNase_II/RNase_R"/>
</dbReference>
<evidence type="ECO:0000259" key="8">
    <source>
        <dbReference type="SMART" id="SM00955"/>
    </source>
</evidence>
<dbReference type="KEGG" id="slh:YH65_09065"/>
<dbReference type="Pfam" id="PF24190">
    <property type="entry name" value="OB_RNR_2nd"/>
    <property type="match status" value="1"/>
</dbReference>
<dbReference type="InterPro" id="IPR001900">
    <property type="entry name" value="RNase_II/R"/>
</dbReference>
<organism evidence="9 10">
    <name type="scientific">Sulfurovum lithotrophicum</name>
    <dbReference type="NCBI Taxonomy" id="206403"/>
    <lineage>
        <taxon>Bacteria</taxon>
        <taxon>Pseudomonadati</taxon>
        <taxon>Campylobacterota</taxon>
        <taxon>Epsilonproteobacteria</taxon>
        <taxon>Campylobacterales</taxon>
        <taxon>Sulfurovaceae</taxon>
        <taxon>Sulfurovum</taxon>
    </lineage>
</organism>
<keyword evidence="5" id="KW-0378">Hydrolase</keyword>
<keyword evidence="4" id="KW-0540">Nuclease</keyword>
<evidence type="ECO:0000256" key="1">
    <source>
        <dbReference type="ARBA" id="ARBA00001849"/>
    </source>
</evidence>
<feature type="domain" description="RNB" evidence="8">
    <location>
        <begin position="215"/>
        <end position="539"/>
    </location>
</feature>
<reference evidence="9 10" key="1">
    <citation type="submission" date="2015-04" db="EMBL/GenBank/DDBJ databases">
        <title>Complete genome sequence of Sulfurovum lithotrophicum ATCC BAA-797T.</title>
        <authorList>
            <person name="Ahn J."/>
            <person name="Park G."/>
            <person name="Jeon W."/>
            <person name="Jang Y."/>
            <person name="Jang M."/>
            <person name="Lee H."/>
            <person name="Lee H."/>
        </authorList>
    </citation>
    <scope>NUCLEOTIDE SEQUENCE [LARGE SCALE GENOMIC DNA]</scope>
    <source>
        <strain evidence="10">ATCC BAA-797 / 42BKT</strain>
    </source>
</reference>
<dbReference type="PROSITE" id="PS01175">
    <property type="entry name" value="RIBONUCLEASE_II"/>
    <property type="match status" value="1"/>
</dbReference>
<evidence type="ECO:0000313" key="10">
    <source>
        <dbReference type="Proteomes" id="UP000034444"/>
    </source>
</evidence>
<dbReference type="InterPro" id="IPR054561">
    <property type="entry name" value="RNR_OB1_N"/>
</dbReference>
<dbReference type="OrthoDB" id="9764149at2"/>
<dbReference type="EC" id="3.1.13.1" evidence="2"/>
<evidence type="ECO:0000313" key="9">
    <source>
        <dbReference type="EMBL" id="AKF25505.1"/>
    </source>
</evidence>
<proteinExistence type="predicted"/>
<dbReference type="GO" id="GO:0008859">
    <property type="term" value="F:exoribonuclease II activity"/>
    <property type="evidence" value="ECO:0007669"/>
    <property type="project" value="UniProtKB-EC"/>
</dbReference>
<keyword evidence="7" id="KW-0694">RNA-binding</keyword>
<dbReference type="RefSeq" id="WP_046551577.1">
    <property type="nucleotide sequence ID" value="NZ_CP011308.1"/>
</dbReference>
<dbReference type="SMART" id="SM00955">
    <property type="entry name" value="RNB"/>
    <property type="match status" value="1"/>
</dbReference>
<evidence type="ECO:0000256" key="6">
    <source>
        <dbReference type="ARBA" id="ARBA00022839"/>
    </source>
</evidence>
<dbReference type="NCBIfam" id="TIGR00358">
    <property type="entry name" value="3_prime_RNase"/>
    <property type="match status" value="1"/>
</dbReference>
<comment type="catalytic activity">
    <reaction evidence="1">
        <text>Exonucleolytic cleavage in the 3'- to 5'-direction to yield nucleoside 5'-phosphates.</text>
        <dbReference type="EC" id="3.1.13.1"/>
    </reaction>
</comment>
<protein>
    <recommendedName>
        <fullName evidence="2">exoribonuclease II</fullName>
        <ecNumber evidence="2">3.1.13.1</ecNumber>
    </recommendedName>
</protein>
<evidence type="ECO:0000256" key="7">
    <source>
        <dbReference type="ARBA" id="ARBA00022884"/>
    </source>
</evidence>
<gene>
    <name evidence="9" type="ORF">YH65_09065</name>
</gene>
<dbReference type="GO" id="GO:0005829">
    <property type="term" value="C:cytosol"/>
    <property type="evidence" value="ECO:0007669"/>
    <property type="project" value="TreeGrafter"/>
</dbReference>
<dbReference type="InterPro" id="IPR050180">
    <property type="entry name" value="RNR_Ribonuclease"/>
</dbReference>
<evidence type="ECO:0000256" key="5">
    <source>
        <dbReference type="ARBA" id="ARBA00022801"/>
    </source>
</evidence>
<dbReference type="InterPro" id="IPR012340">
    <property type="entry name" value="NA-bd_OB-fold"/>
</dbReference>
<keyword evidence="6" id="KW-0269">Exonuclease</keyword>
<evidence type="ECO:0000256" key="2">
    <source>
        <dbReference type="ARBA" id="ARBA00012163"/>
    </source>
</evidence>
<dbReference type="InterPro" id="IPR057293">
    <property type="entry name" value="RNR_OB2"/>
</dbReference>
<dbReference type="Proteomes" id="UP000034444">
    <property type="component" value="Chromosome"/>
</dbReference>
<keyword evidence="3" id="KW-0963">Cytoplasm</keyword>
<evidence type="ECO:0000256" key="4">
    <source>
        <dbReference type="ARBA" id="ARBA00022722"/>
    </source>
</evidence>
<dbReference type="PANTHER" id="PTHR23355">
    <property type="entry name" value="RIBONUCLEASE"/>
    <property type="match status" value="1"/>
</dbReference>
<dbReference type="EMBL" id="CP011308">
    <property type="protein sequence ID" value="AKF25505.1"/>
    <property type="molecule type" value="Genomic_DNA"/>
</dbReference>
<dbReference type="Pfam" id="PF00773">
    <property type="entry name" value="RNB"/>
    <property type="match status" value="1"/>
</dbReference>
<dbReference type="InterPro" id="IPR022966">
    <property type="entry name" value="RNase_II/R_CS"/>
</dbReference>
<dbReference type="GO" id="GO:0006402">
    <property type="term" value="P:mRNA catabolic process"/>
    <property type="evidence" value="ECO:0007669"/>
    <property type="project" value="TreeGrafter"/>
</dbReference>
<name>A0A7U4M2A6_9BACT</name>
<dbReference type="Pfam" id="PF22896">
    <property type="entry name" value="OB_RNR_1st"/>
    <property type="match status" value="1"/>
</dbReference>
<dbReference type="GO" id="GO:0003723">
    <property type="term" value="F:RNA binding"/>
    <property type="evidence" value="ECO:0007669"/>
    <property type="project" value="UniProtKB-KW"/>
</dbReference>
<keyword evidence="10" id="KW-1185">Reference proteome</keyword>
<evidence type="ECO:0000256" key="3">
    <source>
        <dbReference type="ARBA" id="ARBA00022490"/>
    </source>
</evidence>
<sequence>MSAFAVQLTNGCLPSDIELEDRNAFEELQRIGALEEKEGLWKLGSLYRAGELYIGKDGRGYVESQFKEQKDLLVEPDHLGDTKNGDTVVVKRIIARRGRASGKVVMVITKAHLFTIAYTHRDEAGNFMVLNIKTGEPIHAVMEGMDLKAFKLGTVMKVNVDDDKVLQVFGHLDDPRVDEKISLALYNRHDEFPLQCTKEALQIESEVTKAEHTDRIDLTHLDFCTIDPITAKDFDDAVYFDLEAYTLYVAIADVSHYVPYFTEIDKEAKKRGFTTYLPHKSFPMLPRELSENICSLKPKVDRLAFVAKITLDKGSLKPIKEEFFEAIIHSRHRFNYEAVDRIIETDGKEATGKVKEILHYLLPLYRITQRLRKERLKHGFDFRSEEIKLTLNEEQLLVSTQIETGTPSHSLIEECMLLANQASAKRFKGDGDSIFRIHEPPQLQKIEALLTELAAIGLYVEEYEDSPSLIRAIQKEAEKMGLSAEVDAMIIKSLRQASYSSHNVGHFGLGFSHYSHFTSPIRRYADLILHRLIKTQLTNDEEEAEYLLRNIEPLCVRVSDLEREATKAEWDFRDRKFARWAKTQIGAFFEAEVIEAEASEYEKGAKARLFGDIQGVVVHLRGDNIMLFDRIRVMITEVNIPQAVIMAELVNKLSKEEMEL</sequence>